<feature type="compositionally biased region" description="Basic and acidic residues" evidence="1">
    <location>
        <begin position="12"/>
        <end position="30"/>
    </location>
</feature>
<gene>
    <name evidence="2" type="ORF">GCM10010126_63040</name>
</gene>
<proteinExistence type="predicted"/>
<feature type="compositionally biased region" description="Polar residues" evidence="1">
    <location>
        <begin position="65"/>
        <end position="75"/>
    </location>
</feature>
<sequence>MSRAQPNGPPAGHRETPGPPVRGRDADRTGDAGPVETAAARTDRFRQAGRPVPEHTLRLMGNGHGLTTTNRSSPDMTGDID</sequence>
<accession>A0AA37F7P8</accession>
<dbReference type="EMBL" id="BMQD01000031">
    <property type="protein sequence ID" value="GGK94975.1"/>
    <property type="molecule type" value="Genomic_DNA"/>
</dbReference>
<reference evidence="2" key="2">
    <citation type="submission" date="2022-09" db="EMBL/GenBank/DDBJ databases">
        <authorList>
            <person name="Sun Q."/>
            <person name="Ohkuma M."/>
        </authorList>
    </citation>
    <scope>NUCLEOTIDE SEQUENCE</scope>
    <source>
        <strain evidence="2">JCM 3093</strain>
    </source>
</reference>
<protein>
    <submittedName>
        <fullName evidence="2">Uncharacterized protein</fullName>
    </submittedName>
</protein>
<name>A0AA37F7P8_9ACTN</name>
<dbReference type="AlphaFoldDB" id="A0AA37F7P8"/>
<evidence type="ECO:0000313" key="2">
    <source>
        <dbReference type="EMBL" id="GGK94975.1"/>
    </source>
</evidence>
<organism evidence="2 3">
    <name type="scientific">Planomonospora parontospora</name>
    <dbReference type="NCBI Taxonomy" id="58119"/>
    <lineage>
        <taxon>Bacteria</taxon>
        <taxon>Bacillati</taxon>
        <taxon>Actinomycetota</taxon>
        <taxon>Actinomycetes</taxon>
        <taxon>Streptosporangiales</taxon>
        <taxon>Streptosporangiaceae</taxon>
        <taxon>Planomonospora</taxon>
    </lineage>
</organism>
<dbReference type="Proteomes" id="UP000627984">
    <property type="component" value="Unassembled WGS sequence"/>
</dbReference>
<evidence type="ECO:0000313" key="3">
    <source>
        <dbReference type="Proteomes" id="UP000627984"/>
    </source>
</evidence>
<evidence type="ECO:0000256" key="1">
    <source>
        <dbReference type="SAM" id="MobiDB-lite"/>
    </source>
</evidence>
<comment type="caution">
    <text evidence="2">The sequence shown here is derived from an EMBL/GenBank/DDBJ whole genome shotgun (WGS) entry which is preliminary data.</text>
</comment>
<reference evidence="2" key="1">
    <citation type="journal article" date="2014" name="Int. J. Syst. Evol. Microbiol.">
        <title>Complete genome sequence of Corynebacterium casei LMG S-19264T (=DSM 44701T), isolated from a smear-ripened cheese.</title>
        <authorList>
            <consortium name="US DOE Joint Genome Institute (JGI-PGF)"/>
            <person name="Walter F."/>
            <person name="Albersmeier A."/>
            <person name="Kalinowski J."/>
            <person name="Ruckert C."/>
        </authorList>
    </citation>
    <scope>NUCLEOTIDE SEQUENCE</scope>
    <source>
        <strain evidence="2">JCM 3093</strain>
    </source>
</reference>
<feature type="compositionally biased region" description="Basic and acidic residues" evidence="1">
    <location>
        <begin position="41"/>
        <end position="57"/>
    </location>
</feature>
<feature type="region of interest" description="Disordered" evidence="1">
    <location>
        <begin position="1"/>
        <end position="81"/>
    </location>
</feature>